<keyword evidence="5" id="KW-1185">Reference proteome</keyword>
<evidence type="ECO:0000259" key="3">
    <source>
        <dbReference type="Pfam" id="PF13966"/>
    </source>
</evidence>
<keyword evidence="1" id="KW-0812">Transmembrane</keyword>
<feature type="domain" description="Reverse transcriptase zinc-binding" evidence="3">
    <location>
        <begin position="749"/>
        <end position="820"/>
    </location>
</feature>
<dbReference type="PANTHER" id="PTHR33116">
    <property type="entry name" value="REVERSE TRANSCRIPTASE ZINC-BINDING DOMAIN-CONTAINING PROTEIN-RELATED-RELATED"/>
    <property type="match status" value="1"/>
</dbReference>
<dbReference type="PANTHER" id="PTHR33116:SF78">
    <property type="entry name" value="OS12G0587133 PROTEIN"/>
    <property type="match status" value="1"/>
</dbReference>
<dbReference type="CDD" id="cd01650">
    <property type="entry name" value="RT_nLTR_like"/>
    <property type="match status" value="1"/>
</dbReference>
<reference evidence="5" key="1">
    <citation type="journal article" date="2017" name="Front. Plant Sci.">
        <title>Climate Clever Clovers: New Paradigm to Reduce the Environmental Footprint of Ruminants by Breeding Low Methanogenic Forages Utilizing Haplotype Variation.</title>
        <authorList>
            <person name="Kaur P."/>
            <person name="Appels R."/>
            <person name="Bayer P.E."/>
            <person name="Keeble-Gagnere G."/>
            <person name="Wang J."/>
            <person name="Hirakawa H."/>
            <person name="Shirasawa K."/>
            <person name="Vercoe P."/>
            <person name="Stefanova K."/>
            <person name="Durmic Z."/>
            <person name="Nichols P."/>
            <person name="Revell C."/>
            <person name="Isobe S.N."/>
            <person name="Edwards D."/>
            <person name="Erskine W."/>
        </authorList>
    </citation>
    <scope>NUCLEOTIDE SEQUENCE [LARGE SCALE GENOMIC DNA]</scope>
    <source>
        <strain evidence="5">cv. Daliak</strain>
    </source>
</reference>
<protein>
    <recommendedName>
        <fullName evidence="6">Reverse transcriptase domain-containing protein</fullName>
    </recommendedName>
</protein>
<name>A0A2Z6M933_TRISU</name>
<evidence type="ECO:0000256" key="1">
    <source>
        <dbReference type="SAM" id="Phobius"/>
    </source>
</evidence>
<dbReference type="InterPro" id="IPR000477">
    <property type="entry name" value="RT_dom"/>
</dbReference>
<keyword evidence="1" id="KW-0472">Membrane</keyword>
<feature type="domain" description="Reverse transcriptase" evidence="2">
    <location>
        <begin position="288"/>
        <end position="379"/>
    </location>
</feature>
<evidence type="ECO:0000313" key="5">
    <source>
        <dbReference type="Proteomes" id="UP000242715"/>
    </source>
</evidence>
<accession>A0A2Z6M933</accession>
<dbReference type="Pfam" id="PF13966">
    <property type="entry name" value="zf-RVT"/>
    <property type="match status" value="1"/>
</dbReference>
<dbReference type="AlphaFoldDB" id="A0A2Z6M933"/>
<dbReference type="InterPro" id="IPR026960">
    <property type="entry name" value="RVT-Znf"/>
</dbReference>
<evidence type="ECO:0000313" key="4">
    <source>
        <dbReference type="EMBL" id="GAU28401.1"/>
    </source>
</evidence>
<keyword evidence="1" id="KW-1133">Transmembrane helix</keyword>
<dbReference type="Pfam" id="PF00078">
    <property type="entry name" value="RVT_1"/>
    <property type="match status" value="1"/>
</dbReference>
<dbReference type="Proteomes" id="UP000242715">
    <property type="component" value="Unassembled WGS sequence"/>
</dbReference>
<organism evidence="4 5">
    <name type="scientific">Trifolium subterraneum</name>
    <name type="common">Subterranean clover</name>
    <dbReference type="NCBI Taxonomy" id="3900"/>
    <lineage>
        <taxon>Eukaryota</taxon>
        <taxon>Viridiplantae</taxon>
        <taxon>Streptophyta</taxon>
        <taxon>Embryophyta</taxon>
        <taxon>Tracheophyta</taxon>
        <taxon>Spermatophyta</taxon>
        <taxon>Magnoliopsida</taxon>
        <taxon>eudicotyledons</taxon>
        <taxon>Gunneridae</taxon>
        <taxon>Pentapetalae</taxon>
        <taxon>rosids</taxon>
        <taxon>fabids</taxon>
        <taxon>Fabales</taxon>
        <taxon>Fabaceae</taxon>
        <taxon>Papilionoideae</taxon>
        <taxon>50 kb inversion clade</taxon>
        <taxon>NPAAA clade</taxon>
        <taxon>Hologalegina</taxon>
        <taxon>IRL clade</taxon>
        <taxon>Trifolieae</taxon>
        <taxon>Trifolium</taxon>
    </lineage>
</organism>
<evidence type="ECO:0008006" key="6">
    <source>
        <dbReference type="Google" id="ProtNLM"/>
    </source>
</evidence>
<dbReference type="OrthoDB" id="1435533at2759"/>
<feature type="transmembrane region" description="Helical" evidence="1">
    <location>
        <begin position="823"/>
        <end position="845"/>
    </location>
</feature>
<gene>
    <name evidence="4" type="ORF">TSUD_257290</name>
</gene>
<sequence length="923" mass="105801">MSRIDRILVSDGWSTLWGAQFLRVLPRDVSDHCPLLLNSCSLVSGPKPFRFCNHWLLHEDFKRVVEERWGSLNVLGWMGHILKEKFKALKVTIKEWNRLEYGKMDKSIRLLISSIKDLDQRGEEGLLSIQEVAERKKLFGDLWRILKSKEVLMAQRSKTKWLKEGDSNTKFFHSCIKARERRNSIFCLRVNNRWLETPLEIREAVVSYFKIHFSSTPWARPKLDRVVFPNISVLDNCSLTAPFRLEEIEEVVLKSEGNKSPGPDGFNFAFVKTFWALLKGEVVCPSSLGDFRPISLLGCLYKLLAKVLAARLGKVIDTVVASTQSAFIKGRNLVDGVLVVNEVIDLAKKSGRACLVLKVDFEKAYDSVDWGFLSICFGDLGFAGLMRSAVEKNLFKGFSIGSDGLVVSHLQYADDTLCIGEASMENLWTLKAILRGFEMASGLKVNFWKSCLIGVNVMPHFITMACNFLNCKQGVVPFSYLGVPVGANPRRGSTWVPLIEQLRRRLRSWKHRHVSLGGRIVLINSVLNAIPIFYLSFLKLPAVVIKKIIRIQREFLWGGVKGGRKISWVSWKEVCRPRSQGGLGVRDIGKANLSLLIKWRWRLLQKGNALSKELLVAKYGPDVSLKVHWMGYDLPRRASMWWKDVCGIDGREEGSWFACNMSRWVGNGNSTRFWLDCWLDNLPLCDRFPRLYSISLRPDGMVSNFWRSREGVVGWDMEWRRRLFTWEEELLLSLREMLPSGLVLSVEELRVMNRIWKSPAPSKVIAFSWKLLWNRVPTMTNLALRGIRPNGGSLGCVHCHGSVESSLHLFLFCGFSVQIWQAVFRWLGLVVVIPPNMFVLFDYLIGAASNKKIRKGYALIWHATIWMLWKSRNEIIFSNGVKDSEKVFDEIKLLSWRWGLSRHSIPTCLFYECCWDPGMCLRC</sequence>
<proteinExistence type="predicted"/>
<evidence type="ECO:0000259" key="2">
    <source>
        <dbReference type="Pfam" id="PF00078"/>
    </source>
</evidence>
<dbReference type="EMBL" id="DF973371">
    <property type="protein sequence ID" value="GAU28401.1"/>
    <property type="molecule type" value="Genomic_DNA"/>
</dbReference>